<dbReference type="PANTHER" id="PTHR30399">
    <property type="entry name" value="UNCHARACTERIZED PROTEIN YGJP"/>
    <property type="match status" value="1"/>
</dbReference>
<dbReference type="EMBL" id="SNRY01005366">
    <property type="protein sequence ID" value="KAA6315147.1"/>
    <property type="molecule type" value="Genomic_DNA"/>
</dbReference>
<accession>A0A5J4Q0B8</accession>
<gene>
    <name evidence="2" type="ORF">EZS27_034352</name>
</gene>
<evidence type="ECO:0000313" key="2">
    <source>
        <dbReference type="EMBL" id="KAA6315147.1"/>
    </source>
</evidence>
<comment type="caution">
    <text evidence="2">The sequence shown here is derived from an EMBL/GenBank/DDBJ whole genome shotgun (WGS) entry which is preliminary data.</text>
</comment>
<dbReference type="InterPro" id="IPR053136">
    <property type="entry name" value="UTP_pyrophosphatase-like"/>
</dbReference>
<organism evidence="2">
    <name type="scientific">termite gut metagenome</name>
    <dbReference type="NCBI Taxonomy" id="433724"/>
    <lineage>
        <taxon>unclassified sequences</taxon>
        <taxon>metagenomes</taxon>
        <taxon>organismal metagenomes</taxon>
    </lineage>
</organism>
<reference evidence="2" key="1">
    <citation type="submission" date="2019-03" db="EMBL/GenBank/DDBJ databases">
        <title>Single cell metagenomics reveals metabolic interactions within the superorganism composed of flagellate Streblomastix strix and complex community of Bacteroidetes bacteria on its surface.</title>
        <authorList>
            <person name="Treitli S.C."/>
            <person name="Kolisko M."/>
            <person name="Husnik F."/>
            <person name="Keeling P."/>
            <person name="Hampl V."/>
        </authorList>
    </citation>
    <scope>NUCLEOTIDE SEQUENCE</scope>
    <source>
        <strain evidence="2">STM</strain>
    </source>
</reference>
<dbReference type="AlphaFoldDB" id="A0A5J4Q0B8"/>
<evidence type="ECO:0000259" key="1">
    <source>
        <dbReference type="Pfam" id="PF01863"/>
    </source>
</evidence>
<feature type="domain" description="YgjP-like metallopeptidase" evidence="1">
    <location>
        <begin position="22"/>
        <end position="234"/>
    </location>
</feature>
<dbReference type="Pfam" id="PF01863">
    <property type="entry name" value="YgjP-like"/>
    <property type="match status" value="1"/>
</dbReference>
<sequence length="237" mass="28052">MMETLIYGTTEIIYSITYSNRKTLGISVNPDGQVIVIAPVDISKEKIEEKINKRAPWILKQQHFFNSFGEKMPLRRYINGESHLYMGKQYILRIVKGKHNSVSFKGHSFEVEMRHATSLQNAESVQRLMKEWYKERAKIKFAEIAEPIIQRFKKYNVEPTSLYIQNMENRWGSCTPNGKIILNTELIKALKPCIEYVITHELCHLVHQRHTHAFYDLLTVEMPDWERWKNKLEQLMH</sequence>
<dbReference type="InterPro" id="IPR002725">
    <property type="entry name" value="YgjP-like_metallopeptidase"/>
</dbReference>
<proteinExistence type="predicted"/>
<name>A0A5J4Q0B8_9ZZZZ</name>
<dbReference type="Gene3D" id="3.30.2010.10">
    <property type="entry name" value="Metalloproteases ('zincins'), catalytic domain"/>
    <property type="match status" value="1"/>
</dbReference>
<dbReference type="CDD" id="cd07344">
    <property type="entry name" value="M48_yhfN_like"/>
    <property type="match status" value="1"/>
</dbReference>
<protein>
    <recommendedName>
        <fullName evidence="1">YgjP-like metallopeptidase domain-containing protein</fullName>
    </recommendedName>
</protein>
<dbReference type="PANTHER" id="PTHR30399:SF1">
    <property type="entry name" value="UTP PYROPHOSPHATASE"/>
    <property type="match status" value="1"/>
</dbReference>